<evidence type="ECO:0000313" key="1">
    <source>
        <dbReference type="EMBL" id="HHL43090.1"/>
    </source>
</evidence>
<dbReference type="PIRSF" id="PIRSF032131">
    <property type="entry name" value="UCP032131"/>
    <property type="match status" value="1"/>
</dbReference>
<dbReference type="InterPro" id="IPR009562">
    <property type="entry name" value="DUF1178"/>
</dbReference>
<protein>
    <submittedName>
        <fullName evidence="1">DUF1178 family protein</fullName>
    </submittedName>
</protein>
<dbReference type="Proteomes" id="UP000885830">
    <property type="component" value="Unassembled WGS sequence"/>
</dbReference>
<dbReference type="Pfam" id="PF06676">
    <property type="entry name" value="DUF1178"/>
    <property type="match status" value="1"/>
</dbReference>
<sequence>MCYTLKCSLEHEFEVWFNKGADFDTQSKKGLVECPFCGDKKIEKAPMAPAIKRSRHSYDPSRELSKLADDMRKAIETHCEDVGDNFANEARAIHEGQSEVRGIYGEASDEDVKSLLDDGIDIAPLPPAIAPKRKKKLN</sequence>
<reference evidence="1" key="1">
    <citation type="journal article" date="2020" name="mSystems">
        <title>Genome- and Community-Level Interaction Insights into Carbon Utilization and Element Cycling Functions of Hydrothermarchaeota in Hydrothermal Sediment.</title>
        <authorList>
            <person name="Zhou Z."/>
            <person name="Liu Y."/>
            <person name="Xu W."/>
            <person name="Pan J."/>
            <person name="Luo Z.H."/>
            <person name="Li M."/>
        </authorList>
    </citation>
    <scope>NUCLEOTIDE SEQUENCE [LARGE SCALE GENOMIC DNA]</scope>
    <source>
        <strain evidence="1">HyVt-485</strain>
    </source>
</reference>
<gene>
    <name evidence="1" type="ORF">ENJ42_05690</name>
</gene>
<organism evidence="1">
    <name type="scientific">Hellea balneolensis</name>
    <dbReference type="NCBI Taxonomy" id="287478"/>
    <lineage>
        <taxon>Bacteria</taxon>
        <taxon>Pseudomonadati</taxon>
        <taxon>Pseudomonadota</taxon>
        <taxon>Alphaproteobacteria</taxon>
        <taxon>Maricaulales</taxon>
        <taxon>Robiginitomaculaceae</taxon>
        <taxon>Hellea</taxon>
    </lineage>
</organism>
<dbReference type="EMBL" id="DRMJ01000289">
    <property type="protein sequence ID" value="HHL43090.1"/>
    <property type="molecule type" value="Genomic_DNA"/>
</dbReference>
<dbReference type="AlphaFoldDB" id="A0A7C5LVA6"/>
<name>A0A7C5LVA6_9PROT</name>
<proteinExistence type="predicted"/>
<comment type="caution">
    <text evidence="1">The sequence shown here is derived from an EMBL/GenBank/DDBJ whole genome shotgun (WGS) entry which is preliminary data.</text>
</comment>
<accession>A0A7C5LVA6</accession>